<protein>
    <submittedName>
        <fullName evidence="1">Uncharacterized protein</fullName>
    </submittedName>
</protein>
<proteinExistence type="predicted"/>
<sequence>MSVYLGGIQIIMPLHCHPNEIVTVMPLLAVAKQHLVGVNIDERDRVFLEAGGWHVSA</sequence>
<keyword evidence="2" id="KW-1185">Reference proteome</keyword>
<dbReference type="AlphaFoldDB" id="A9CYB1"/>
<name>A9CYB1_9GAMM</name>
<organism evidence="1 2">
    <name type="scientific">Shewanella benthica KT99</name>
    <dbReference type="NCBI Taxonomy" id="314608"/>
    <lineage>
        <taxon>Bacteria</taxon>
        <taxon>Pseudomonadati</taxon>
        <taxon>Pseudomonadota</taxon>
        <taxon>Gammaproteobacteria</taxon>
        <taxon>Alteromonadales</taxon>
        <taxon>Shewanellaceae</taxon>
        <taxon>Shewanella</taxon>
    </lineage>
</organism>
<reference evidence="1 2" key="1">
    <citation type="submission" date="2007-10" db="EMBL/GenBank/DDBJ databases">
        <authorList>
            <person name="Yayanos A."/>
            <person name="Ferriera S."/>
            <person name="Johnson J."/>
            <person name="Kravitz S."/>
            <person name="Halpern A."/>
            <person name="Remington K."/>
            <person name="Beeson K."/>
            <person name="Tran B."/>
            <person name="Rogers Y.-H."/>
            <person name="Friedman R."/>
            <person name="Venter J.C."/>
        </authorList>
    </citation>
    <scope>NUCLEOTIDE SEQUENCE [LARGE SCALE GENOMIC DNA]</scope>
    <source>
        <strain evidence="1 2">KT99</strain>
    </source>
</reference>
<dbReference type="RefSeq" id="WP_005496487.1">
    <property type="nucleotide sequence ID" value="NZ_ABIC01000003.1"/>
</dbReference>
<accession>A9CYB1</accession>
<evidence type="ECO:0000313" key="1">
    <source>
        <dbReference type="EMBL" id="EDQ02444.1"/>
    </source>
</evidence>
<dbReference type="Proteomes" id="UP000005839">
    <property type="component" value="Unassembled WGS sequence"/>
</dbReference>
<comment type="caution">
    <text evidence="1">The sequence shown here is derived from an EMBL/GenBank/DDBJ whole genome shotgun (WGS) entry which is preliminary data.</text>
</comment>
<dbReference type="EMBL" id="ABIC01000003">
    <property type="protein sequence ID" value="EDQ02444.1"/>
    <property type="molecule type" value="Genomic_DNA"/>
</dbReference>
<evidence type="ECO:0000313" key="2">
    <source>
        <dbReference type="Proteomes" id="UP000005839"/>
    </source>
</evidence>
<gene>
    <name evidence="1" type="ORF">KT99_02987</name>
</gene>